<proteinExistence type="predicted"/>
<keyword evidence="2" id="KW-0732">Signal</keyword>
<evidence type="ECO:0000256" key="1">
    <source>
        <dbReference type="SAM" id="MobiDB-lite"/>
    </source>
</evidence>
<name>A0A6I6CVL8_9GAMM</name>
<organism evidence="3 4">
    <name type="scientific">Guyparkeria halophila</name>
    <dbReference type="NCBI Taxonomy" id="47960"/>
    <lineage>
        <taxon>Bacteria</taxon>
        <taxon>Pseudomonadati</taxon>
        <taxon>Pseudomonadota</taxon>
        <taxon>Gammaproteobacteria</taxon>
        <taxon>Chromatiales</taxon>
        <taxon>Thioalkalibacteraceae</taxon>
        <taxon>Guyparkeria</taxon>
    </lineage>
</organism>
<evidence type="ECO:0000313" key="4">
    <source>
        <dbReference type="Proteomes" id="UP000427716"/>
    </source>
</evidence>
<evidence type="ECO:0000256" key="2">
    <source>
        <dbReference type="SAM" id="SignalP"/>
    </source>
</evidence>
<keyword evidence="4" id="KW-1185">Reference proteome</keyword>
<dbReference type="InterPro" id="IPR023614">
    <property type="entry name" value="Porin_dom_sf"/>
</dbReference>
<dbReference type="Gene3D" id="2.40.160.10">
    <property type="entry name" value="Porin"/>
    <property type="match status" value="1"/>
</dbReference>
<accession>A0A6I6CVL8</accession>
<dbReference type="AlphaFoldDB" id="A0A6I6CVL8"/>
<dbReference type="KEGG" id="ghl:GM160_03970"/>
<feature type="signal peptide" evidence="2">
    <location>
        <begin position="1"/>
        <end position="27"/>
    </location>
</feature>
<protein>
    <submittedName>
        <fullName evidence="3">Porin</fullName>
    </submittedName>
</protein>
<evidence type="ECO:0000313" key="3">
    <source>
        <dbReference type="EMBL" id="QGT78119.1"/>
    </source>
</evidence>
<sequence length="428" mass="47538">MKSTHRRLTTTALGICLGLGAASSAQAANWLMLQGTEKADNAPRAKVWGFIQPEYQQDFSDAHPTDTYIPPKLIGPGLNDQSAFNIKRARIGVRGTGFPLDGKVNYFLLAEFGNNAITNGGRYGDYTPALTDASVTLNYIPGARIRAGLFKTPGSEEALQGIIALPYINYTSVTNQLLLERFPDDGDSNIPPQTTPSADMNGFSRSAGAYRDTGIQVFDSFDAGKWEHSYAAMIGNGNGVQMLDDDSNKDVYLYWSSAYLFDGKAGGPWRSTMKLFGWYQDGQRTNAYDKTQEQDRTRYGIGAFYLKRPFRVSAEYMKGKGMIFQGQHMPQKVFNDYKAEGGYIEGAYFIPNTPFELQLRYDTYERNVDQPSKATFDTWTAGVQYHFNKKTRATLNYAVRDFSSDAAGPNSHLEGVDDRVALQLTAVF</sequence>
<dbReference type="Pfam" id="PF07396">
    <property type="entry name" value="Porin_O_P"/>
    <property type="match status" value="1"/>
</dbReference>
<reference evidence="3 4" key="1">
    <citation type="submission" date="2019-11" db="EMBL/GenBank/DDBJ databases">
        <authorList>
            <person name="Zhang J."/>
            <person name="Sun C."/>
        </authorList>
    </citation>
    <scope>NUCLEOTIDE SEQUENCE [LARGE SCALE GENOMIC DNA]</scope>
    <source>
        <strain evidence="4">sp2</strain>
    </source>
</reference>
<feature type="chain" id="PRO_5026092295" evidence="2">
    <location>
        <begin position="28"/>
        <end position="428"/>
    </location>
</feature>
<dbReference type="Proteomes" id="UP000427716">
    <property type="component" value="Chromosome"/>
</dbReference>
<dbReference type="EMBL" id="CP046415">
    <property type="protein sequence ID" value="QGT78119.1"/>
    <property type="molecule type" value="Genomic_DNA"/>
</dbReference>
<dbReference type="SUPFAM" id="SSF56935">
    <property type="entry name" value="Porins"/>
    <property type="match status" value="1"/>
</dbReference>
<feature type="region of interest" description="Disordered" evidence="1">
    <location>
        <begin position="183"/>
        <end position="202"/>
    </location>
</feature>
<dbReference type="InterPro" id="IPR010870">
    <property type="entry name" value="Porin_O/P"/>
</dbReference>
<dbReference type="RefSeq" id="WP_156573349.1">
    <property type="nucleotide sequence ID" value="NZ_CP046415.1"/>
</dbReference>
<gene>
    <name evidence="3" type="ORF">GM160_03970</name>
</gene>